<comment type="similarity">
    <text evidence="1 8">Belongs to the Nth/MutY family.</text>
</comment>
<sequence>MAVATRSKRPLEAAKTETVKRLKTEVGLGDGDSITELKQEGNTGVKSLERKHIKVEVEDESSETSPNVFRTVTGEDLKLVGLDARVPLNWHEIYNEIVYMRSKFMAPVDTMGCERMPETITPNVTRDKPKVYRFQLLISLMLSSQTKDEVNFEAMVNLQTIFLKKGYENGLCLEAILDSAESDIDNYIQKVGFHRRKAGFIKNSCDILNDQFNGDIPKTIEDIVSLPGVGPKMGYLLLQKGWNINDGIGVDVHLHRLAQMWGWVSKSDKPENTRNELEKWLPKSLWADINPLLVGFGQSVCAPRSNNCDICTLAKKGLCKSSNKKLLKQPIDDKRKAKLKSQRSDMSGLIDLF</sequence>
<dbReference type="Pfam" id="PF00730">
    <property type="entry name" value="HhH-GPD"/>
    <property type="match status" value="1"/>
</dbReference>
<feature type="active site" description="Nucleophile; for N-glycosylase activity" evidence="8">
    <location>
        <position position="240"/>
    </location>
</feature>
<dbReference type="Gene3D" id="1.10.1670.10">
    <property type="entry name" value="Helix-hairpin-Helix base-excision DNA repair enzymes (C-terminal)"/>
    <property type="match status" value="1"/>
</dbReference>
<dbReference type="CDD" id="cd00056">
    <property type="entry name" value="ENDO3c"/>
    <property type="match status" value="1"/>
</dbReference>
<dbReference type="SUPFAM" id="SSF48150">
    <property type="entry name" value="DNA-glycosylase"/>
    <property type="match status" value="1"/>
</dbReference>
<keyword evidence="11" id="KW-1185">Reference proteome</keyword>
<evidence type="ECO:0000256" key="8">
    <source>
        <dbReference type="HAMAP-Rule" id="MF_03183"/>
    </source>
</evidence>
<dbReference type="GO" id="GO:0005634">
    <property type="term" value="C:nucleus"/>
    <property type="evidence" value="ECO:0007669"/>
    <property type="project" value="UniProtKB-SubCell"/>
</dbReference>
<dbReference type="InterPro" id="IPR023170">
    <property type="entry name" value="HhH_base_excis_C"/>
</dbReference>
<dbReference type="SMART" id="SM00478">
    <property type="entry name" value="ENDO3c"/>
    <property type="match status" value="1"/>
</dbReference>
<dbReference type="EC" id="4.2.99.18" evidence="8"/>
<dbReference type="GO" id="GO:0003677">
    <property type="term" value="F:DNA binding"/>
    <property type="evidence" value="ECO:0007669"/>
    <property type="project" value="UniProtKB-UniRule"/>
</dbReference>
<dbReference type="STRING" id="984485.A0A1E4RFW2"/>
<reference evidence="11" key="1">
    <citation type="submission" date="2016-05" db="EMBL/GenBank/DDBJ databases">
        <title>Comparative genomics of biotechnologically important yeasts.</title>
        <authorList>
            <consortium name="DOE Joint Genome Institute"/>
            <person name="Riley R."/>
            <person name="Haridas S."/>
            <person name="Wolfe K.H."/>
            <person name="Lopes M.R."/>
            <person name="Hittinger C.T."/>
            <person name="Goker M."/>
            <person name="Salamov A."/>
            <person name="Wisecaver J."/>
            <person name="Long T.M."/>
            <person name="Aerts A.L."/>
            <person name="Barry K."/>
            <person name="Choi C."/>
            <person name="Clum A."/>
            <person name="Coughlan A.Y."/>
            <person name="Deshpande S."/>
            <person name="Douglass A.P."/>
            <person name="Hanson S.J."/>
            <person name="Klenk H.-P."/>
            <person name="Labutti K."/>
            <person name="Lapidus A."/>
            <person name="Lindquist E."/>
            <person name="Lipzen A."/>
            <person name="Meier-Kolthoff J.P."/>
            <person name="Ohm R.A."/>
            <person name="Otillar R.P."/>
            <person name="Pangilinan J."/>
            <person name="Peng Y."/>
            <person name="Rokas A."/>
            <person name="Rosa C.A."/>
            <person name="Scheuner C."/>
            <person name="Sibirny A.A."/>
            <person name="Slot J.C."/>
            <person name="Stielow J.B."/>
            <person name="Sun H."/>
            <person name="Kurtzman C.P."/>
            <person name="Blackwell M."/>
            <person name="Grigoriev I.V."/>
            <person name="Jeffries T.W."/>
        </authorList>
    </citation>
    <scope>NUCLEOTIDE SEQUENCE [LARGE SCALE GENOMIC DNA]</scope>
    <source>
        <strain evidence="11">NRRL Y-1933</strain>
    </source>
</reference>
<dbReference type="GO" id="GO:0006285">
    <property type="term" value="P:base-excision repair, AP site formation"/>
    <property type="evidence" value="ECO:0007669"/>
    <property type="project" value="UniProtKB-UniRule"/>
</dbReference>
<evidence type="ECO:0000256" key="2">
    <source>
        <dbReference type="ARBA" id="ARBA00022763"/>
    </source>
</evidence>
<keyword evidence="5 8" id="KW-0456">Lyase</keyword>
<comment type="function">
    <text evidence="8">Bifunctional DNA N-glycosylase with associated apurinic/apyrimidinic (AP) lyase function that catalyzes the first step in base excision repair (BER), the primary repair pathway for the repair of oxidative DNA damage. The DNA N-glycosylase activity releases the damaged DNA base from DNA by cleaving the N-glycosidic bond, leaving an AP site. The AP lyase activity cleaves the phosphodiester bond 3' to the AP site by a beta-elimination. Primarily recognizes and repairs oxidative base damage of pyrimidines.</text>
</comment>
<comment type="caution">
    <text evidence="8">Lacks conserved residue(s) required for the propagation of feature annotation.</text>
</comment>
<dbReference type="InterPro" id="IPR011257">
    <property type="entry name" value="DNA_glycosylase"/>
</dbReference>
<evidence type="ECO:0000313" key="11">
    <source>
        <dbReference type="Proteomes" id="UP000095085"/>
    </source>
</evidence>
<evidence type="ECO:0000256" key="1">
    <source>
        <dbReference type="ARBA" id="ARBA00008343"/>
    </source>
</evidence>
<evidence type="ECO:0000259" key="9">
    <source>
        <dbReference type="SMART" id="SM00478"/>
    </source>
</evidence>
<dbReference type="InterPro" id="IPR003265">
    <property type="entry name" value="HhH-GPD_domain"/>
</dbReference>
<keyword evidence="8" id="KW-0539">Nucleus</keyword>
<dbReference type="PROSITE" id="PS01155">
    <property type="entry name" value="ENDONUCLEASE_III_2"/>
    <property type="match status" value="1"/>
</dbReference>
<dbReference type="RefSeq" id="XP_020075092.1">
    <property type="nucleotide sequence ID" value="XM_020221613.1"/>
</dbReference>
<dbReference type="FunFam" id="1.10.340.30:FF:000001">
    <property type="entry name" value="Endonuclease III"/>
    <property type="match status" value="1"/>
</dbReference>
<dbReference type="AlphaFoldDB" id="A0A1E4RFW2"/>
<dbReference type="GO" id="GO:0006289">
    <property type="term" value="P:nucleotide-excision repair"/>
    <property type="evidence" value="ECO:0007669"/>
    <property type="project" value="TreeGrafter"/>
</dbReference>
<evidence type="ECO:0000256" key="6">
    <source>
        <dbReference type="ARBA" id="ARBA00023295"/>
    </source>
</evidence>
<dbReference type="GO" id="GO:0140078">
    <property type="term" value="F:class I DNA-(apurinic or apyrimidinic site) endonuclease activity"/>
    <property type="evidence" value="ECO:0007669"/>
    <property type="project" value="UniProtKB-EC"/>
</dbReference>
<dbReference type="Proteomes" id="UP000095085">
    <property type="component" value="Unassembled WGS sequence"/>
</dbReference>
<dbReference type="PANTHER" id="PTHR43286">
    <property type="entry name" value="ENDONUCLEASE III-LIKE PROTEIN 1"/>
    <property type="match status" value="1"/>
</dbReference>
<dbReference type="GeneID" id="30996162"/>
<dbReference type="GO" id="GO:0000703">
    <property type="term" value="F:oxidized pyrimidine nucleobase lesion DNA N-glycosylase activity"/>
    <property type="evidence" value="ECO:0007669"/>
    <property type="project" value="UniProtKB-UniRule"/>
</dbReference>
<keyword evidence="2 8" id="KW-0227">DNA damage</keyword>
<dbReference type="Pfam" id="PF00633">
    <property type="entry name" value="HHH"/>
    <property type="match status" value="1"/>
</dbReference>
<dbReference type="InterPro" id="IPR030841">
    <property type="entry name" value="NTH1"/>
</dbReference>
<dbReference type="EMBL" id="KV454543">
    <property type="protein sequence ID" value="ODV66025.1"/>
    <property type="molecule type" value="Genomic_DNA"/>
</dbReference>
<evidence type="ECO:0000256" key="3">
    <source>
        <dbReference type="ARBA" id="ARBA00022801"/>
    </source>
</evidence>
<dbReference type="InterPro" id="IPR000445">
    <property type="entry name" value="HhH_motif"/>
</dbReference>
<name>A0A1E4RFW2_9ASCO</name>
<dbReference type="Gene3D" id="1.10.340.30">
    <property type="entry name" value="Hypothetical protein, domain 2"/>
    <property type="match status" value="1"/>
</dbReference>
<keyword evidence="3 8" id="KW-0378">Hydrolase</keyword>
<comment type="subcellular location">
    <subcellularLocation>
        <location evidence="8">Nucleus</location>
    </subcellularLocation>
    <subcellularLocation>
        <location evidence="8">Mitochondrion</location>
    </subcellularLocation>
</comment>
<evidence type="ECO:0000256" key="4">
    <source>
        <dbReference type="ARBA" id="ARBA00023204"/>
    </source>
</evidence>
<feature type="domain" description="HhH-GPD" evidence="9">
    <location>
        <begin position="142"/>
        <end position="299"/>
    </location>
</feature>
<proteinExistence type="inferred from homology"/>
<evidence type="ECO:0000256" key="5">
    <source>
        <dbReference type="ARBA" id="ARBA00023239"/>
    </source>
</evidence>
<keyword evidence="4 8" id="KW-0234">DNA repair</keyword>
<dbReference type="PANTHER" id="PTHR43286:SF1">
    <property type="entry name" value="ENDONUCLEASE III-LIKE PROTEIN 1"/>
    <property type="match status" value="1"/>
</dbReference>
<organism evidence="10 11">
    <name type="scientific">Hyphopichia burtonii NRRL Y-1933</name>
    <dbReference type="NCBI Taxonomy" id="984485"/>
    <lineage>
        <taxon>Eukaryota</taxon>
        <taxon>Fungi</taxon>
        <taxon>Dikarya</taxon>
        <taxon>Ascomycota</taxon>
        <taxon>Saccharomycotina</taxon>
        <taxon>Pichiomycetes</taxon>
        <taxon>Debaryomycetaceae</taxon>
        <taxon>Hyphopichia</taxon>
    </lineage>
</organism>
<dbReference type="InterPro" id="IPR004036">
    <property type="entry name" value="Endonuclease-III-like_CS2"/>
</dbReference>
<keyword evidence="8" id="KW-0496">Mitochondrion</keyword>
<dbReference type="HAMAP" id="MF_03183">
    <property type="entry name" value="Endonuclease_III_Nth"/>
    <property type="match status" value="1"/>
</dbReference>
<dbReference type="EC" id="3.2.2.-" evidence="8"/>
<protein>
    <recommendedName>
        <fullName evidence="8">Endonuclease III homolog</fullName>
        <ecNumber evidence="8">3.2.2.-</ecNumber>
        <ecNumber evidence="8">4.2.99.18</ecNumber>
    </recommendedName>
    <alternativeName>
        <fullName evidence="8">Bifunctional DNA N-glycosylase/DNA-(apurinic or apyrimidinic site) lyase</fullName>
        <shortName evidence="8">DNA glycosylase/AP lyase</shortName>
    </alternativeName>
</protein>
<evidence type="ECO:0000256" key="7">
    <source>
        <dbReference type="ARBA" id="ARBA00044632"/>
    </source>
</evidence>
<dbReference type="GO" id="GO:0005739">
    <property type="term" value="C:mitochondrion"/>
    <property type="evidence" value="ECO:0007669"/>
    <property type="project" value="UniProtKB-SubCell"/>
</dbReference>
<comment type="catalytic activity">
    <reaction evidence="7 8">
        <text>2'-deoxyribonucleotide-(2'-deoxyribose 5'-phosphate)-2'-deoxyribonucleotide-DNA = a 3'-end 2'-deoxyribonucleotide-(2,3-dehydro-2,3-deoxyribose 5'-phosphate)-DNA + a 5'-end 5'-phospho-2'-deoxyribonucleoside-DNA + H(+)</text>
        <dbReference type="Rhea" id="RHEA:66592"/>
        <dbReference type="Rhea" id="RHEA-COMP:13180"/>
        <dbReference type="Rhea" id="RHEA-COMP:16897"/>
        <dbReference type="Rhea" id="RHEA-COMP:17067"/>
        <dbReference type="ChEBI" id="CHEBI:15378"/>
        <dbReference type="ChEBI" id="CHEBI:136412"/>
        <dbReference type="ChEBI" id="CHEBI:157695"/>
        <dbReference type="ChEBI" id="CHEBI:167181"/>
        <dbReference type="EC" id="4.2.99.18"/>
    </reaction>
</comment>
<keyword evidence="6 8" id="KW-0326">Glycosidase</keyword>
<dbReference type="OrthoDB" id="2099276at2759"/>
<gene>
    <name evidence="8" type="primary">NTG1</name>
    <name evidence="10" type="ORF">HYPBUDRAFT_153570</name>
</gene>
<evidence type="ECO:0000313" key="10">
    <source>
        <dbReference type="EMBL" id="ODV66025.1"/>
    </source>
</evidence>
<keyword evidence="10" id="KW-0255">Endonuclease</keyword>
<keyword evidence="10" id="KW-0540">Nuclease</keyword>
<accession>A0A1E4RFW2</accession>